<reference evidence="1 2" key="1">
    <citation type="submission" date="2019-12" db="EMBL/GenBank/DDBJ databases">
        <title>Chitinophaga sp. strain ysch24 (GDMCC 1.1355), whole genome shotgun sequence.</title>
        <authorList>
            <person name="Zhang X."/>
        </authorList>
    </citation>
    <scope>NUCLEOTIDE SEQUENCE [LARGE SCALE GENOMIC DNA]</scope>
    <source>
        <strain evidence="2">ysch24</strain>
    </source>
</reference>
<dbReference type="Proteomes" id="UP000461730">
    <property type="component" value="Unassembled WGS sequence"/>
</dbReference>
<accession>A0A7K1U7F3</accession>
<dbReference type="RefSeq" id="WP_157307663.1">
    <property type="nucleotide sequence ID" value="NZ_WRXN01000008.1"/>
</dbReference>
<organism evidence="1 2">
    <name type="scientific">Chitinophaga tropicalis</name>
    <dbReference type="NCBI Taxonomy" id="2683588"/>
    <lineage>
        <taxon>Bacteria</taxon>
        <taxon>Pseudomonadati</taxon>
        <taxon>Bacteroidota</taxon>
        <taxon>Chitinophagia</taxon>
        <taxon>Chitinophagales</taxon>
        <taxon>Chitinophagaceae</taxon>
        <taxon>Chitinophaga</taxon>
    </lineage>
</organism>
<dbReference type="AlphaFoldDB" id="A0A7K1U7F3"/>
<evidence type="ECO:0000313" key="2">
    <source>
        <dbReference type="Proteomes" id="UP000461730"/>
    </source>
</evidence>
<keyword evidence="2" id="KW-1185">Reference proteome</keyword>
<proteinExistence type="predicted"/>
<name>A0A7K1U7F3_9BACT</name>
<gene>
    <name evidence="1" type="ORF">GO493_18235</name>
</gene>
<evidence type="ECO:0000313" key="1">
    <source>
        <dbReference type="EMBL" id="MVT10216.1"/>
    </source>
</evidence>
<protein>
    <submittedName>
        <fullName evidence="1">Uncharacterized protein</fullName>
    </submittedName>
</protein>
<sequence length="129" mass="15024">MNTFTIGHGDNTIRVEQQDKERFIVRLEERKIKLLKKEDNEGANHWFEEGCDNETPEAKALGNAIHHYEVEEQEKQQFVVKLEARTIRLVQKEDNEGANHWFEEGSDNETPETKALGNAIDNYLAKEQK</sequence>
<dbReference type="EMBL" id="WRXN01000008">
    <property type="protein sequence ID" value="MVT10216.1"/>
    <property type="molecule type" value="Genomic_DNA"/>
</dbReference>
<comment type="caution">
    <text evidence="1">The sequence shown here is derived from an EMBL/GenBank/DDBJ whole genome shotgun (WGS) entry which is preliminary data.</text>
</comment>